<dbReference type="OrthoDB" id="3550957at2759"/>
<keyword evidence="1" id="KW-0812">Transmembrane</keyword>
<gene>
    <name evidence="2" type="ORF">ALECFALPRED_007275</name>
</gene>
<dbReference type="PANTHER" id="PTHR28092">
    <property type="entry name" value="FACTOR-INDUCED GENE 1 PROTEIN"/>
    <property type="match status" value="1"/>
</dbReference>
<name>A0A8H3IZS5_9LECA</name>
<evidence type="ECO:0000313" key="2">
    <source>
        <dbReference type="EMBL" id="CAF9937490.1"/>
    </source>
</evidence>
<feature type="transmembrane region" description="Helical" evidence="1">
    <location>
        <begin position="50"/>
        <end position="71"/>
    </location>
</feature>
<keyword evidence="1" id="KW-0472">Membrane</keyword>
<feature type="transmembrane region" description="Helical" evidence="1">
    <location>
        <begin position="6"/>
        <end position="29"/>
    </location>
</feature>
<dbReference type="GO" id="GO:0043332">
    <property type="term" value="C:mating projection tip"/>
    <property type="evidence" value="ECO:0007669"/>
    <property type="project" value="TreeGrafter"/>
</dbReference>
<organism evidence="2 3">
    <name type="scientific">Alectoria fallacina</name>
    <dbReference type="NCBI Taxonomy" id="1903189"/>
    <lineage>
        <taxon>Eukaryota</taxon>
        <taxon>Fungi</taxon>
        <taxon>Dikarya</taxon>
        <taxon>Ascomycota</taxon>
        <taxon>Pezizomycotina</taxon>
        <taxon>Lecanoromycetes</taxon>
        <taxon>OSLEUM clade</taxon>
        <taxon>Lecanoromycetidae</taxon>
        <taxon>Lecanorales</taxon>
        <taxon>Lecanorineae</taxon>
        <taxon>Parmeliaceae</taxon>
        <taxon>Alectoria</taxon>
    </lineage>
</organism>
<accession>A0A8H3IZS5</accession>
<feature type="transmembrane region" description="Helical" evidence="1">
    <location>
        <begin position="101"/>
        <end position="124"/>
    </location>
</feature>
<keyword evidence="3" id="KW-1185">Reference proteome</keyword>
<dbReference type="GO" id="GO:0016020">
    <property type="term" value="C:membrane"/>
    <property type="evidence" value="ECO:0007669"/>
    <property type="project" value="InterPro"/>
</dbReference>
<reference evidence="2" key="1">
    <citation type="submission" date="2021-03" db="EMBL/GenBank/DDBJ databases">
        <authorList>
            <person name="Tagirdzhanova G."/>
        </authorList>
    </citation>
    <scope>NUCLEOTIDE SEQUENCE</scope>
</reference>
<dbReference type="Pfam" id="PF12351">
    <property type="entry name" value="Fig1"/>
    <property type="match status" value="1"/>
</dbReference>
<dbReference type="PANTHER" id="PTHR28092:SF1">
    <property type="entry name" value="FACTOR-INDUCED GENE 1 PROTEIN"/>
    <property type="match status" value="1"/>
</dbReference>
<keyword evidence="1" id="KW-1133">Transmembrane helix</keyword>
<dbReference type="AlphaFoldDB" id="A0A8H3IZS5"/>
<protein>
    <submittedName>
        <fullName evidence="2">Uncharacterized protein</fullName>
    </submittedName>
</protein>
<dbReference type="EMBL" id="CAJPDR010000474">
    <property type="protein sequence ID" value="CAF9937490.1"/>
    <property type="molecule type" value="Genomic_DNA"/>
</dbReference>
<evidence type="ECO:0000313" key="3">
    <source>
        <dbReference type="Proteomes" id="UP000664203"/>
    </source>
</evidence>
<sequence>MADNVINFSIAVIALAFITILLLATFPGWHEEQNDSGSDVEIKPFPSRPVIVIAMAASTLASMLALVSMMWQHTASVAAATTAQNLGYGTVRSDVGATALALGWVGFALMALTAIALIVMYMSIRSMDQLTDE</sequence>
<dbReference type="GO" id="GO:0000747">
    <property type="term" value="P:conjugation with cellular fusion"/>
    <property type="evidence" value="ECO:0007669"/>
    <property type="project" value="TreeGrafter"/>
</dbReference>
<proteinExistence type="predicted"/>
<dbReference type="InterPro" id="IPR033481">
    <property type="entry name" value="Dni1/Fig1"/>
</dbReference>
<evidence type="ECO:0000256" key="1">
    <source>
        <dbReference type="SAM" id="Phobius"/>
    </source>
</evidence>
<dbReference type="Proteomes" id="UP000664203">
    <property type="component" value="Unassembled WGS sequence"/>
</dbReference>
<comment type="caution">
    <text evidence="2">The sequence shown here is derived from an EMBL/GenBank/DDBJ whole genome shotgun (WGS) entry which is preliminary data.</text>
</comment>